<evidence type="ECO:0000256" key="1">
    <source>
        <dbReference type="SAM" id="MobiDB-lite"/>
    </source>
</evidence>
<keyword evidence="3" id="KW-0269">Exonuclease</keyword>
<dbReference type="Proteomes" id="UP000253517">
    <property type="component" value="Unassembled WGS sequence"/>
</dbReference>
<dbReference type="AlphaFoldDB" id="A0A369A0G4"/>
<name>A0A369A0G4_9FLAO</name>
<evidence type="ECO:0000259" key="2">
    <source>
        <dbReference type="Pfam" id="PF01368"/>
    </source>
</evidence>
<dbReference type="RefSeq" id="WP_114366522.1">
    <property type="nucleotide sequence ID" value="NZ_BHZF01000001.1"/>
</dbReference>
<dbReference type="Gene3D" id="3.90.1640.30">
    <property type="match status" value="1"/>
</dbReference>
<comment type="caution">
    <text evidence="3">The sequence shown here is derived from an EMBL/GenBank/DDBJ whole genome shotgun (WGS) entry which is preliminary data.</text>
</comment>
<evidence type="ECO:0000313" key="4">
    <source>
        <dbReference type="Proteomes" id="UP000253517"/>
    </source>
</evidence>
<keyword evidence="3" id="KW-0378">Hydrolase</keyword>
<gene>
    <name evidence="3" type="ORF">DES35_10627</name>
</gene>
<dbReference type="SUPFAM" id="SSF64182">
    <property type="entry name" value="DHH phosphoesterases"/>
    <property type="match status" value="1"/>
</dbReference>
<dbReference type="Pfam" id="PF01368">
    <property type="entry name" value="DHH"/>
    <property type="match status" value="1"/>
</dbReference>
<accession>A0A369A0G4</accession>
<sequence length="333" mass="36833">MSLEQYEWILKQQEITPDILELSRQLDFIPSYSALLYNRGITSFELARKFFKPTPEDLYNPFQLADMDKAVDHLSEVIRMGKKIMFYGDYDVDGTTSVALMSRFFRTFYPNFTTYIPDRYTEGYGLTSVGIAKAAAEKVHTIVALDCGIKSLALASEIGRLGMHLIVVDHHTPGAVLPEAVAVVDPKRPDCHYPFKELSACGLAYKLALTLAHRLELDPEYVHSMLDLVALSIGADMVPLVDENRTLMKLGLQVLNQHPSPGLQALITSAGIKTPVTSHHIGFLLGPESMPPDVSNTPISPCHSSPPTNPARPIKSLRKSKNSTPSEKPLKTS</sequence>
<dbReference type="PANTHER" id="PTHR30255">
    <property type="entry name" value="SINGLE-STRANDED-DNA-SPECIFIC EXONUCLEASE RECJ"/>
    <property type="match status" value="1"/>
</dbReference>
<dbReference type="GO" id="GO:0004527">
    <property type="term" value="F:exonuclease activity"/>
    <property type="evidence" value="ECO:0007669"/>
    <property type="project" value="UniProtKB-KW"/>
</dbReference>
<feature type="domain" description="DDH" evidence="2">
    <location>
        <begin position="83"/>
        <end position="233"/>
    </location>
</feature>
<reference evidence="3 4" key="1">
    <citation type="submission" date="2018-07" db="EMBL/GenBank/DDBJ databases">
        <title>Genomic Encyclopedia of Type Strains, Phase IV (KMG-IV): sequencing the most valuable type-strain genomes for metagenomic binning, comparative biology and taxonomic classification.</title>
        <authorList>
            <person name="Goeker M."/>
        </authorList>
    </citation>
    <scope>NUCLEOTIDE SEQUENCE [LARGE SCALE GENOMIC DNA]</scope>
    <source>
        <strain evidence="3 4">DSM 21410</strain>
    </source>
</reference>
<keyword evidence="4" id="KW-1185">Reference proteome</keyword>
<dbReference type="InterPro" id="IPR001667">
    <property type="entry name" value="DDH_dom"/>
</dbReference>
<proteinExistence type="predicted"/>
<dbReference type="InterPro" id="IPR051673">
    <property type="entry name" value="SSDNA_exonuclease_RecJ"/>
</dbReference>
<feature type="region of interest" description="Disordered" evidence="1">
    <location>
        <begin position="290"/>
        <end position="333"/>
    </location>
</feature>
<feature type="compositionally biased region" description="Polar residues" evidence="1">
    <location>
        <begin position="294"/>
        <end position="306"/>
    </location>
</feature>
<protein>
    <submittedName>
        <fullName evidence="3">Single-stranded-DNA-specific exonuclease RecJ</fullName>
    </submittedName>
</protein>
<dbReference type="EMBL" id="QPJS01000006">
    <property type="protein sequence ID" value="RCX01928.1"/>
    <property type="molecule type" value="Genomic_DNA"/>
</dbReference>
<keyword evidence="3" id="KW-0540">Nuclease</keyword>
<dbReference type="PANTHER" id="PTHR30255:SF2">
    <property type="entry name" value="SINGLE-STRANDED-DNA-SPECIFIC EXONUCLEASE RECJ"/>
    <property type="match status" value="1"/>
</dbReference>
<organism evidence="3 4">
    <name type="scientific">Schleiferia thermophila</name>
    <dbReference type="NCBI Taxonomy" id="884107"/>
    <lineage>
        <taxon>Bacteria</taxon>
        <taxon>Pseudomonadati</taxon>
        <taxon>Bacteroidota</taxon>
        <taxon>Flavobacteriia</taxon>
        <taxon>Flavobacteriales</taxon>
        <taxon>Schleiferiaceae</taxon>
        <taxon>Schleiferia</taxon>
    </lineage>
</organism>
<evidence type="ECO:0000313" key="3">
    <source>
        <dbReference type="EMBL" id="RCX01928.1"/>
    </source>
</evidence>
<dbReference type="InterPro" id="IPR038763">
    <property type="entry name" value="DHH_sf"/>
</dbReference>